<feature type="transmembrane region" description="Helical" evidence="1">
    <location>
        <begin position="171"/>
        <end position="191"/>
    </location>
</feature>
<sequence>MEHRRTSVVKLYLWIAEAMAFYLPLGLLYYLLPTQTLPFWSFLLGVLGSYVFLFVGSKLTARYIPVLIYIPLAVFAFSFIGPFNLIMAILLSAYLAWRFIVHERDPDLRNEQTLLMISLGILIVNVLYFNQEKVYLMAALQLVVLVFGYMVSQVVSVDSRANQKRVNTRTATVMGSFIGVMVGIFFIYDVIRAGFTGGGLIIAKAFSGVVTGIFFILEWLGVGEFWQERVDKQNPPDMELGESVDRSPDPTVTSDLSDLLYGGVILLLIVIGVVIAIRLRNKRMEQFVDVAAEEDSVTYTSLLKERESSWGSSFKRIFQSAPTDEARKLFFKFEAFAAKRGKGRAPSETIEEWFERLGVKEGDVDLYQKVRYGDQPLSQQELDLFKRTIESLREAIQNS</sequence>
<feature type="transmembrane region" description="Helical" evidence="1">
    <location>
        <begin position="198"/>
        <end position="217"/>
    </location>
</feature>
<name>A0ABY8UYD7_9BACI</name>
<keyword evidence="1" id="KW-0472">Membrane</keyword>
<feature type="transmembrane region" description="Helical" evidence="1">
    <location>
        <begin position="134"/>
        <end position="151"/>
    </location>
</feature>
<reference evidence="2 3" key="1">
    <citation type="submission" date="2023-05" db="EMBL/GenBank/DDBJ databases">
        <title>Comparative genomics reveals the evidence of polycyclic aromatic hydrocarbons degradation in moderately halophilic genus Pontibacillus.</title>
        <authorList>
            <person name="Yang H."/>
            <person name="Qian Z."/>
        </authorList>
    </citation>
    <scope>NUCLEOTIDE SEQUENCE [LARGE SCALE GENOMIC DNA]</scope>
    <source>
        <strain evidence="3">HN14</strain>
    </source>
</reference>
<feature type="transmembrane region" description="Helical" evidence="1">
    <location>
        <begin position="67"/>
        <end position="100"/>
    </location>
</feature>
<feature type="transmembrane region" description="Helical" evidence="1">
    <location>
        <begin position="12"/>
        <end position="31"/>
    </location>
</feature>
<feature type="transmembrane region" description="Helical" evidence="1">
    <location>
        <begin position="37"/>
        <end position="55"/>
    </location>
</feature>
<keyword evidence="3" id="KW-1185">Reference proteome</keyword>
<accession>A0ABY8UYD7</accession>
<evidence type="ECO:0000313" key="3">
    <source>
        <dbReference type="Proteomes" id="UP001236652"/>
    </source>
</evidence>
<keyword evidence="1" id="KW-1133">Transmembrane helix</keyword>
<protein>
    <submittedName>
        <fullName evidence="2">DUF4129 domain-containing protein</fullName>
    </submittedName>
</protein>
<gene>
    <name evidence="2" type="ORF">QNI29_01430</name>
</gene>
<feature type="transmembrane region" description="Helical" evidence="1">
    <location>
        <begin position="112"/>
        <end position="129"/>
    </location>
</feature>
<dbReference type="RefSeq" id="WP_231419642.1">
    <property type="nucleotide sequence ID" value="NZ_CP126446.1"/>
</dbReference>
<evidence type="ECO:0000313" key="2">
    <source>
        <dbReference type="EMBL" id="WIF98375.1"/>
    </source>
</evidence>
<evidence type="ECO:0000256" key="1">
    <source>
        <dbReference type="SAM" id="Phobius"/>
    </source>
</evidence>
<dbReference type="Proteomes" id="UP001236652">
    <property type="component" value="Chromosome"/>
</dbReference>
<organism evidence="2 3">
    <name type="scientific">Pontibacillus chungwhensis</name>
    <dbReference type="NCBI Taxonomy" id="265426"/>
    <lineage>
        <taxon>Bacteria</taxon>
        <taxon>Bacillati</taxon>
        <taxon>Bacillota</taxon>
        <taxon>Bacilli</taxon>
        <taxon>Bacillales</taxon>
        <taxon>Bacillaceae</taxon>
        <taxon>Pontibacillus</taxon>
    </lineage>
</organism>
<proteinExistence type="predicted"/>
<feature type="transmembrane region" description="Helical" evidence="1">
    <location>
        <begin position="259"/>
        <end position="277"/>
    </location>
</feature>
<dbReference type="EMBL" id="CP126446">
    <property type="protein sequence ID" value="WIF98375.1"/>
    <property type="molecule type" value="Genomic_DNA"/>
</dbReference>
<keyword evidence="1" id="KW-0812">Transmembrane</keyword>